<accession>A0A6M0S805</accession>
<keyword evidence="2" id="KW-1133">Transmembrane helix</keyword>
<sequence>MYIAQLLVQPAFAHANHDHSRATEQPSVTVDEANKVNPDDMMDMSSDEMPMDATEMPMHTTQEPTDVPVVEVAPSVSQAKLLDGFSIGLGEALLGLILVGPFLLMSLKKRL</sequence>
<protein>
    <submittedName>
        <fullName evidence="3">Uncharacterized protein</fullName>
    </submittedName>
</protein>
<evidence type="ECO:0000313" key="3">
    <source>
        <dbReference type="EMBL" id="NEZ63942.1"/>
    </source>
</evidence>
<dbReference type="Proteomes" id="UP000473574">
    <property type="component" value="Unassembled WGS sequence"/>
</dbReference>
<feature type="compositionally biased region" description="Acidic residues" evidence="1">
    <location>
        <begin position="40"/>
        <end position="50"/>
    </location>
</feature>
<evidence type="ECO:0000313" key="4">
    <source>
        <dbReference type="Proteomes" id="UP000473574"/>
    </source>
</evidence>
<comment type="caution">
    <text evidence="3">The sequence shown here is derived from an EMBL/GenBank/DDBJ whole genome shotgun (WGS) entry which is preliminary data.</text>
</comment>
<keyword evidence="2" id="KW-0812">Transmembrane</keyword>
<dbReference type="EMBL" id="QZCE01000002">
    <property type="protein sequence ID" value="NEZ63942.1"/>
    <property type="molecule type" value="Genomic_DNA"/>
</dbReference>
<organism evidence="3 4">
    <name type="scientific">Adonisia turfae CCMR0082</name>
    <dbReference type="NCBI Taxonomy" id="2304604"/>
    <lineage>
        <taxon>Bacteria</taxon>
        <taxon>Bacillati</taxon>
        <taxon>Cyanobacteriota</taxon>
        <taxon>Adonisia</taxon>
        <taxon>Adonisia turfae</taxon>
    </lineage>
</organism>
<name>A0A6M0S805_9CYAN</name>
<keyword evidence="2" id="KW-0472">Membrane</keyword>
<reference evidence="3 4" key="1">
    <citation type="journal article" date="2020" name="Microb. Ecol.">
        <title>Ecogenomics of the Marine Benthic Filamentous Cyanobacterium Adonisia.</title>
        <authorList>
            <person name="Walter J.M."/>
            <person name="Coutinho F.H."/>
            <person name="Leomil L."/>
            <person name="Hargreaves P.I."/>
            <person name="Campeao M.E."/>
            <person name="Vieira V.V."/>
            <person name="Silva B.S."/>
            <person name="Fistarol G.O."/>
            <person name="Salomon P.S."/>
            <person name="Sawabe T."/>
            <person name="Mino S."/>
            <person name="Hosokawa M."/>
            <person name="Miyashita H."/>
            <person name="Maruyama F."/>
            <person name="van Verk M.C."/>
            <person name="Dutilh B.E."/>
            <person name="Thompson C.C."/>
            <person name="Thompson F.L."/>
        </authorList>
    </citation>
    <scope>NUCLEOTIDE SEQUENCE [LARGE SCALE GENOMIC DNA]</scope>
    <source>
        <strain evidence="3 4">CCMR0082</strain>
    </source>
</reference>
<gene>
    <name evidence="3" type="ORF">D0962_14290</name>
</gene>
<evidence type="ECO:0000256" key="1">
    <source>
        <dbReference type="SAM" id="MobiDB-lite"/>
    </source>
</evidence>
<evidence type="ECO:0000256" key="2">
    <source>
        <dbReference type="SAM" id="Phobius"/>
    </source>
</evidence>
<dbReference type="AlphaFoldDB" id="A0A6M0S805"/>
<feature type="transmembrane region" description="Helical" evidence="2">
    <location>
        <begin position="85"/>
        <end position="107"/>
    </location>
</feature>
<feature type="region of interest" description="Disordered" evidence="1">
    <location>
        <begin position="14"/>
        <end position="52"/>
    </location>
</feature>
<proteinExistence type="predicted"/>